<proteinExistence type="predicted"/>
<dbReference type="SUPFAM" id="SSF160719">
    <property type="entry name" value="gpW/gp25-like"/>
    <property type="match status" value="1"/>
</dbReference>
<comment type="caution">
    <text evidence="1">The sequence shown here is derived from an EMBL/GenBank/DDBJ whole genome shotgun (WGS) entry which is preliminary data.</text>
</comment>
<reference evidence="1 2" key="1">
    <citation type="submission" date="2020-08" db="EMBL/GenBank/DDBJ databases">
        <title>Cohnella phylogeny.</title>
        <authorList>
            <person name="Dunlap C."/>
        </authorList>
    </citation>
    <scope>NUCLEOTIDE SEQUENCE [LARGE SCALE GENOMIC DNA]</scope>
    <source>
        <strain evidence="1 2">CBP 2801</strain>
    </source>
</reference>
<dbReference type="InterPro" id="IPR020288">
    <property type="entry name" value="Sheath_initiator"/>
</dbReference>
<evidence type="ECO:0000313" key="1">
    <source>
        <dbReference type="EMBL" id="MBB6733180.1"/>
    </source>
</evidence>
<gene>
    <name evidence="1" type="ORF">H7C18_19865</name>
</gene>
<dbReference type="RefSeq" id="WP_185130828.1">
    <property type="nucleotide sequence ID" value="NZ_JACJVO010000024.1"/>
</dbReference>
<keyword evidence="2" id="KW-1185">Reference proteome</keyword>
<dbReference type="AlphaFoldDB" id="A0A7X0VX45"/>
<accession>A0A7X0VX45</accession>
<evidence type="ECO:0000313" key="2">
    <source>
        <dbReference type="Proteomes" id="UP000564644"/>
    </source>
</evidence>
<sequence length="132" mass="14765">MIPAGGQITPDTVEATLPSRTWRLDSDRGRAAGMIDELEAVKQAVHKILRTERFFYLIYNADYGSELSGLFGQSSGLADSELRRRVREALTQDDRIRDVVDFDVSISEDSATVAFTVISTYGDFRNEVTTRV</sequence>
<dbReference type="Pfam" id="PF10934">
    <property type="entry name" value="Sheath_initiator"/>
    <property type="match status" value="1"/>
</dbReference>
<protein>
    <submittedName>
        <fullName evidence="1">DUF2634 domain-containing protein</fullName>
    </submittedName>
</protein>
<dbReference type="EMBL" id="JACJVO010000024">
    <property type="protein sequence ID" value="MBB6733180.1"/>
    <property type="molecule type" value="Genomic_DNA"/>
</dbReference>
<dbReference type="Proteomes" id="UP000564644">
    <property type="component" value="Unassembled WGS sequence"/>
</dbReference>
<dbReference type="Gene3D" id="3.10.450.40">
    <property type="match status" value="1"/>
</dbReference>
<name>A0A7X0VX45_9BACL</name>
<organism evidence="1 2">
    <name type="scientific">Cohnella zeiphila</name>
    <dbReference type="NCBI Taxonomy" id="2761120"/>
    <lineage>
        <taxon>Bacteria</taxon>
        <taxon>Bacillati</taxon>
        <taxon>Bacillota</taxon>
        <taxon>Bacilli</taxon>
        <taxon>Bacillales</taxon>
        <taxon>Paenibacillaceae</taxon>
        <taxon>Cohnella</taxon>
    </lineage>
</organism>